<evidence type="ECO:0000313" key="2">
    <source>
        <dbReference type="Proteomes" id="UP000695022"/>
    </source>
</evidence>
<keyword evidence="2" id="KW-1185">Reference proteome</keyword>
<evidence type="ECO:0000256" key="1">
    <source>
        <dbReference type="SAM" id="MobiDB-lite"/>
    </source>
</evidence>
<accession>A0ABM1EUB7</accession>
<feature type="non-terminal residue" evidence="3">
    <location>
        <position position="50"/>
    </location>
</feature>
<dbReference type="GeneID" id="106815795"/>
<name>A0ABM1EUB7_PRICU</name>
<feature type="non-terminal residue" evidence="3">
    <location>
        <position position="1"/>
    </location>
</feature>
<feature type="region of interest" description="Disordered" evidence="1">
    <location>
        <begin position="14"/>
        <end position="50"/>
    </location>
</feature>
<organism evidence="2 3">
    <name type="scientific">Priapulus caudatus</name>
    <name type="common">Priapulid worm</name>
    <dbReference type="NCBI Taxonomy" id="37621"/>
    <lineage>
        <taxon>Eukaryota</taxon>
        <taxon>Metazoa</taxon>
        <taxon>Ecdysozoa</taxon>
        <taxon>Scalidophora</taxon>
        <taxon>Priapulida</taxon>
        <taxon>Priapulimorpha</taxon>
        <taxon>Priapulimorphida</taxon>
        <taxon>Priapulidae</taxon>
        <taxon>Priapulus</taxon>
    </lineage>
</organism>
<dbReference type="Proteomes" id="UP000695022">
    <property type="component" value="Unplaced"/>
</dbReference>
<proteinExistence type="predicted"/>
<reference evidence="3" key="1">
    <citation type="submission" date="2025-08" db="UniProtKB">
        <authorList>
            <consortium name="RefSeq"/>
        </authorList>
    </citation>
    <scope>IDENTIFICATION</scope>
</reference>
<dbReference type="RefSeq" id="XP_014675788.1">
    <property type="nucleotide sequence ID" value="XM_014820302.1"/>
</dbReference>
<protein>
    <submittedName>
        <fullName evidence="3">Uncharacterized protein LOC106815795</fullName>
    </submittedName>
</protein>
<sequence length="50" mass="5176">LSIVLLTRQASATLRSSTNGKLSHSSLPRSAASLTRPSSPASLSTRPSLL</sequence>
<gene>
    <name evidence="3" type="primary">LOC106815795</name>
</gene>
<evidence type="ECO:0000313" key="3">
    <source>
        <dbReference type="RefSeq" id="XP_014675788.1"/>
    </source>
</evidence>